<feature type="region of interest" description="Disordered" evidence="6">
    <location>
        <begin position="373"/>
        <end position="445"/>
    </location>
</feature>
<dbReference type="GO" id="GO:0005886">
    <property type="term" value="C:plasma membrane"/>
    <property type="evidence" value="ECO:0007669"/>
    <property type="project" value="UniProtKB-SubCell"/>
</dbReference>
<sequence>MSEKQETSEGLVDKIKDKLHHDDEQSDNHPDRKGDASGEVDTDSHFVKPQPFQSKEAPKDNETFFVSRINKPVKYSDRPNFLKYLIYRISKDDASGLAAQLAYYFMLSLFPMLIFILSLVPLFNIERETIVKQISENAPADTASIMTSIIDDIMGNASGSILSIGLVLALWTASNGMTAMMNAFNVAYDVEDSRNFIVSKALAVLFTLILGITLPVTMVLFTFGEQIGNLLFGPLGLDEEVRWIFSLIRTALPVIAIFIVFTVLYTAAPNIKIKLKSVLPGALFATVVWIVGTIGFGYYVSNFANYSKTYGSIGGVIVLMLWLYITGFILIIGAEINAIIYQRKVVKGKTPEEQTYDQLEEENEQDLAKAYNNYEDDTDNDDQRQDDTDKKTSTSQNDSDHQQDDTTTSSTDHPTQSPQKKYSAPEKVERDNDGYSRHIKTTKDA</sequence>
<dbReference type="InterPro" id="IPR017039">
    <property type="entry name" value="Virul_fac_BrkB"/>
</dbReference>
<feature type="compositionally biased region" description="Basic and acidic residues" evidence="6">
    <location>
        <begin position="423"/>
        <end position="445"/>
    </location>
</feature>
<feature type="compositionally biased region" description="Basic and acidic residues" evidence="6">
    <location>
        <begin position="381"/>
        <end position="404"/>
    </location>
</feature>
<dbReference type="NCBIfam" id="TIGR00765">
    <property type="entry name" value="yihY_not_rbn"/>
    <property type="match status" value="1"/>
</dbReference>
<evidence type="ECO:0000313" key="11">
    <source>
        <dbReference type="Proteomes" id="UP000254100"/>
    </source>
</evidence>
<dbReference type="OrthoDB" id="9775903at2"/>
<reference evidence="9 11" key="2">
    <citation type="submission" date="2018-06" db="EMBL/GenBank/DDBJ databases">
        <authorList>
            <consortium name="Pathogen Informatics"/>
            <person name="Doyle S."/>
        </authorList>
    </citation>
    <scope>NUCLEOTIDE SEQUENCE [LARGE SCALE GENOMIC DNA]</scope>
    <source>
        <strain evidence="9 11">NCTC13832</strain>
    </source>
</reference>
<dbReference type="RefSeq" id="WP_044359309.1">
    <property type="nucleotide sequence ID" value="NZ_JXWY01000022.1"/>
</dbReference>
<dbReference type="EMBL" id="UHDT01000001">
    <property type="protein sequence ID" value="SUM57893.1"/>
    <property type="molecule type" value="Genomic_DNA"/>
</dbReference>
<feature type="region of interest" description="Disordered" evidence="6">
    <location>
        <begin position="1"/>
        <end position="59"/>
    </location>
</feature>
<evidence type="ECO:0000313" key="10">
    <source>
        <dbReference type="Proteomes" id="UP000032366"/>
    </source>
</evidence>
<keyword evidence="5 7" id="KW-0472">Membrane</keyword>
<dbReference type="Pfam" id="PF03631">
    <property type="entry name" value="Virul_fac_BrkB"/>
    <property type="match status" value="1"/>
</dbReference>
<evidence type="ECO:0000256" key="5">
    <source>
        <dbReference type="ARBA" id="ARBA00023136"/>
    </source>
</evidence>
<feature type="transmembrane region" description="Helical" evidence="7">
    <location>
        <begin position="278"/>
        <end position="300"/>
    </location>
</feature>
<protein>
    <submittedName>
        <fullName evidence="8 9">Ribonuclease BN</fullName>
    </submittedName>
</protein>
<feature type="transmembrane region" description="Helical" evidence="7">
    <location>
        <begin position="201"/>
        <end position="223"/>
    </location>
</feature>
<keyword evidence="2" id="KW-1003">Cell membrane</keyword>
<dbReference type="STRING" id="569857.TP70_03330"/>
<feature type="transmembrane region" description="Helical" evidence="7">
    <location>
        <begin position="312"/>
        <end position="334"/>
    </location>
</feature>
<comment type="subcellular location">
    <subcellularLocation>
        <location evidence="1">Cell membrane</location>
        <topology evidence="1">Multi-pass membrane protein</topology>
    </subcellularLocation>
</comment>
<dbReference type="Proteomes" id="UP000254100">
    <property type="component" value="Unassembled WGS sequence"/>
</dbReference>
<feature type="transmembrane region" description="Helical" evidence="7">
    <location>
        <begin position="243"/>
        <end position="266"/>
    </location>
</feature>
<keyword evidence="10" id="KW-1185">Reference proteome</keyword>
<evidence type="ECO:0000313" key="9">
    <source>
        <dbReference type="EMBL" id="SUM57893.1"/>
    </source>
</evidence>
<accession>A0A0D6XR15</accession>
<feature type="compositionally biased region" description="Low complexity" evidence="6">
    <location>
        <begin position="405"/>
        <end position="419"/>
    </location>
</feature>
<dbReference type="EMBL" id="JXWY01000022">
    <property type="protein sequence ID" value="KIX91254.1"/>
    <property type="molecule type" value="Genomic_DNA"/>
</dbReference>
<evidence type="ECO:0000256" key="6">
    <source>
        <dbReference type="SAM" id="MobiDB-lite"/>
    </source>
</evidence>
<name>A0A0D6XR15_9STAP</name>
<evidence type="ECO:0000313" key="8">
    <source>
        <dbReference type="EMBL" id="KIX91254.1"/>
    </source>
</evidence>
<keyword evidence="4 7" id="KW-1133">Transmembrane helix</keyword>
<keyword evidence="3 7" id="KW-0812">Transmembrane</keyword>
<gene>
    <name evidence="9" type="primary">yihY</name>
    <name evidence="9" type="ORF">NCTC13832_01623</name>
    <name evidence="8" type="ORF">TP70_03330</name>
</gene>
<organism evidence="9 11">
    <name type="scientific">Staphylococcus microti</name>
    <dbReference type="NCBI Taxonomy" id="569857"/>
    <lineage>
        <taxon>Bacteria</taxon>
        <taxon>Bacillati</taxon>
        <taxon>Bacillota</taxon>
        <taxon>Bacilli</taxon>
        <taxon>Bacillales</taxon>
        <taxon>Staphylococcaceae</taxon>
        <taxon>Staphylococcus</taxon>
    </lineage>
</organism>
<dbReference type="PANTHER" id="PTHR30213:SF0">
    <property type="entry name" value="UPF0761 MEMBRANE PROTEIN YIHY"/>
    <property type="match status" value="1"/>
</dbReference>
<dbReference type="AlphaFoldDB" id="A0A0D6XR15"/>
<evidence type="ECO:0000256" key="1">
    <source>
        <dbReference type="ARBA" id="ARBA00004651"/>
    </source>
</evidence>
<evidence type="ECO:0000256" key="2">
    <source>
        <dbReference type="ARBA" id="ARBA00022475"/>
    </source>
</evidence>
<proteinExistence type="predicted"/>
<evidence type="ECO:0000256" key="7">
    <source>
        <dbReference type="SAM" id="Phobius"/>
    </source>
</evidence>
<dbReference type="Proteomes" id="UP000032366">
    <property type="component" value="Unassembled WGS sequence"/>
</dbReference>
<dbReference type="PANTHER" id="PTHR30213">
    <property type="entry name" value="INNER MEMBRANE PROTEIN YHJD"/>
    <property type="match status" value="1"/>
</dbReference>
<feature type="transmembrane region" description="Helical" evidence="7">
    <location>
        <begin position="153"/>
        <end position="173"/>
    </location>
</feature>
<evidence type="ECO:0000256" key="4">
    <source>
        <dbReference type="ARBA" id="ARBA00022989"/>
    </source>
</evidence>
<feature type="transmembrane region" description="Helical" evidence="7">
    <location>
        <begin position="101"/>
        <end position="123"/>
    </location>
</feature>
<feature type="compositionally biased region" description="Basic and acidic residues" evidence="6">
    <location>
        <begin position="1"/>
        <end position="46"/>
    </location>
</feature>
<evidence type="ECO:0000256" key="3">
    <source>
        <dbReference type="ARBA" id="ARBA00022692"/>
    </source>
</evidence>
<reference evidence="8 10" key="1">
    <citation type="submission" date="2015-01" db="EMBL/GenBank/DDBJ databases">
        <authorList>
            <person name="Guo J."/>
        </authorList>
    </citation>
    <scope>NUCLEOTIDE SEQUENCE [LARGE SCALE GENOMIC DNA]</scope>
    <source>
        <strain evidence="8 10">DSM 22147</strain>
    </source>
</reference>